<reference evidence="1 2" key="1">
    <citation type="submission" date="2018-06" db="EMBL/GenBank/DDBJ databases">
        <title>Sphaerisporangium craniellae sp. nov., isolated from a marine sponge in the South China Sea.</title>
        <authorList>
            <person name="Li L."/>
        </authorList>
    </citation>
    <scope>NUCLEOTIDE SEQUENCE [LARGE SCALE GENOMIC DNA]</scope>
    <source>
        <strain evidence="1 2">CCTCC AA 208026</strain>
    </source>
</reference>
<evidence type="ECO:0000313" key="2">
    <source>
        <dbReference type="Proteomes" id="UP000253094"/>
    </source>
</evidence>
<dbReference type="RefSeq" id="WP_114033832.1">
    <property type="nucleotide sequence ID" value="NZ_QOIL01000035.1"/>
</dbReference>
<sequence length="177" mass="19106">MPTEHLTDGFSGHSLSPQQIAEELLRTLRLIRQAEHPYLRNNTGRLVRLAYLDALSHIPGLLLARVADVAAMTTVEGMNLPLALARAAEIPTTPAITTAEVEAAQPFTPARGPAYKPGDFQPGDVARFASHWYRVTGISKTKVIITPAQHGSDGSFPVFASDITEARRPSPSAEQSD</sequence>
<keyword evidence="2" id="KW-1185">Reference proteome</keyword>
<gene>
    <name evidence="1" type="ORF">DQ384_38525</name>
</gene>
<dbReference type="EMBL" id="QOIL01000035">
    <property type="protein sequence ID" value="RCG19031.1"/>
    <property type="molecule type" value="Genomic_DNA"/>
</dbReference>
<protein>
    <submittedName>
        <fullName evidence="1">Uncharacterized protein</fullName>
    </submittedName>
</protein>
<organism evidence="1 2">
    <name type="scientific">Sphaerisporangium album</name>
    <dbReference type="NCBI Taxonomy" id="509200"/>
    <lineage>
        <taxon>Bacteria</taxon>
        <taxon>Bacillati</taxon>
        <taxon>Actinomycetota</taxon>
        <taxon>Actinomycetes</taxon>
        <taxon>Streptosporangiales</taxon>
        <taxon>Streptosporangiaceae</taxon>
        <taxon>Sphaerisporangium</taxon>
    </lineage>
</organism>
<accession>A0A367ELW6</accession>
<comment type="caution">
    <text evidence="1">The sequence shown here is derived from an EMBL/GenBank/DDBJ whole genome shotgun (WGS) entry which is preliminary data.</text>
</comment>
<proteinExistence type="predicted"/>
<evidence type="ECO:0000313" key="1">
    <source>
        <dbReference type="EMBL" id="RCG19031.1"/>
    </source>
</evidence>
<name>A0A367ELW6_9ACTN</name>
<dbReference type="Proteomes" id="UP000253094">
    <property type="component" value="Unassembled WGS sequence"/>
</dbReference>
<dbReference type="AlphaFoldDB" id="A0A367ELW6"/>